<dbReference type="Gene3D" id="3.40.190.10">
    <property type="entry name" value="Periplasmic binding protein-like II"/>
    <property type="match status" value="1"/>
</dbReference>
<evidence type="ECO:0000256" key="1">
    <source>
        <dbReference type="ARBA" id="ARBA00006987"/>
    </source>
</evidence>
<evidence type="ECO:0008006" key="4">
    <source>
        <dbReference type="Google" id="ProtNLM"/>
    </source>
</evidence>
<dbReference type="AlphaFoldDB" id="A0A076PUY3"/>
<accession>A0A076PUY3</accession>
<dbReference type="InterPro" id="IPR005064">
    <property type="entry name" value="BUG"/>
</dbReference>
<dbReference type="Proteomes" id="UP000028782">
    <property type="component" value="Chromosome"/>
</dbReference>
<name>A0A076PUY3_COMTE</name>
<dbReference type="InterPro" id="IPR006311">
    <property type="entry name" value="TAT_signal"/>
</dbReference>
<proteinExistence type="inferred from homology"/>
<dbReference type="InterPro" id="IPR042100">
    <property type="entry name" value="Bug_dom1"/>
</dbReference>
<dbReference type="PANTHER" id="PTHR42928">
    <property type="entry name" value="TRICARBOXYLATE-BINDING PROTEIN"/>
    <property type="match status" value="1"/>
</dbReference>
<dbReference type="KEGG" id="ctes:O987_15210"/>
<dbReference type="CDD" id="cd07012">
    <property type="entry name" value="PBP2_Bug_TTT"/>
    <property type="match status" value="1"/>
</dbReference>
<comment type="similarity">
    <text evidence="1">Belongs to the UPF0065 (bug) family.</text>
</comment>
<organism evidence="2 3">
    <name type="scientific">Comamonas testosteroni TK102</name>
    <dbReference type="NCBI Taxonomy" id="1392005"/>
    <lineage>
        <taxon>Bacteria</taxon>
        <taxon>Pseudomonadati</taxon>
        <taxon>Pseudomonadota</taxon>
        <taxon>Betaproteobacteria</taxon>
        <taxon>Burkholderiales</taxon>
        <taxon>Comamonadaceae</taxon>
        <taxon>Comamonas</taxon>
    </lineage>
</organism>
<dbReference type="PROSITE" id="PS51318">
    <property type="entry name" value="TAT"/>
    <property type="match status" value="1"/>
</dbReference>
<evidence type="ECO:0000313" key="2">
    <source>
        <dbReference type="EMBL" id="AIJ47152.1"/>
    </source>
</evidence>
<dbReference type="Gene3D" id="3.40.190.150">
    <property type="entry name" value="Bordetella uptake gene, domain 1"/>
    <property type="match status" value="1"/>
</dbReference>
<protein>
    <recommendedName>
        <fullName evidence="4">ABC transporter substrate-binding protein</fullName>
    </recommendedName>
</protein>
<gene>
    <name evidence="2" type="ORF">O987_15210</name>
</gene>
<dbReference type="PIRSF" id="PIRSF017082">
    <property type="entry name" value="YflP"/>
    <property type="match status" value="1"/>
</dbReference>
<reference evidence="2 3" key="1">
    <citation type="journal article" date="2014" name="Genome Announc.">
        <title>Complete Genome Sequence of Polychlorinated Biphenyl Degrader Comamonas testosteroni TK102 (NBRC 109938).</title>
        <authorList>
            <person name="Fukuda K."/>
            <person name="Hosoyama A."/>
            <person name="Tsuchikane K."/>
            <person name="Ohji S."/>
            <person name="Yamazoe A."/>
            <person name="Fujita N."/>
            <person name="Shintani M."/>
            <person name="Kimbara K."/>
        </authorList>
    </citation>
    <scope>NUCLEOTIDE SEQUENCE [LARGE SCALE GENOMIC DNA]</scope>
    <source>
        <strain evidence="2">TK102</strain>
    </source>
</reference>
<dbReference type="SUPFAM" id="SSF53850">
    <property type="entry name" value="Periplasmic binding protein-like II"/>
    <property type="match status" value="1"/>
</dbReference>
<dbReference type="RefSeq" id="WP_043373108.1">
    <property type="nucleotide sequence ID" value="NZ_CP006704.1"/>
</dbReference>
<dbReference type="HOGENOM" id="CLU_045683_0_0_4"/>
<sequence length="337" mass="35870">MSTQPLNLSASNSERRQWLRIAGAHLGAAGLGAVGLAAQAQSWPSRPIKWVVPYMAGTGPDNAARIVSEALGQQLGQPVVIENRPGAGGNIGARQVARAAADGYTLLYSGSPMAAAMRMYKNPGFEVFKDFRHVMGMSRSDILLVVHPGSGLRSLADLIAASRSRDIDYASGGVGTPSHLGVELLLSALQIKATHVPYKGASDLVNAVLGQQVVFAAPIFSVAYPHVQAGRLIPLAVAGEQRNDKLPQVPTLEETGVKNVHLSSWGGLSVPRDTPQAITTRLRNAMDAVLSQPKVRQLLEMDGGKVQILDSAAYTQAFEHELKFTETMMKRIGLQAV</sequence>
<dbReference type="PANTHER" id="PTHR42928:SF5">
    <property type="entry name" value="BLR1237 PROTEIN"/>
    <property type="match status" value="1"/>
</dbReference>
<dbReference type="Pfam" id="PF03401">
    <property type="entry name" value="TctC"/>
    <property type="match status" value="1"/>
</dbReference>
<dbReference type="EMBL" id="CP006704">
    <property type="protein sequence ID" value="AIJ47152.1"/>
    <property type="molecule type" value="Genomic_DNA"/>
</dbReference>
<evidence type="ECO:0000313" key="3">
    <source>
        <dbReference type="Proteomes" id="UP000028782"/>
    </source>
</evidence>